<gene>
    <name evidence="2" type="primary">LOC122129801</name>
</gene>
<protein>
    <submittedName>
        <fullName evidence="2">Death domain-containing protein 1-like</fullName>
    </submittedName>
</protein>
<dbReference type="Proteomes" id="UP000515152">
    <property type="component" value="Unplaced"/>
</dbReference>
<reference evidence="2" key="1">
    <citation type="submission" date="2025-08" db="UniProtKB">
        <authorList>
            <consortium name="RefSeq"/>
        </authorList>
    </citation>
    <scope>IDENTIFICATION</scope>
</reference>
<sequence>MVFRLQSTVRPSYLAAMVEEIEDSVRRVMVTIVLRRQRQDPHSVVVAALPSRDLSWELAKLQGQAYCGPPEPSGEIAMSEGDQLRLSFSGNITGTRADVVRSGRHTELCLTRGTMK</sequence>
<dbReference type="OrthoDB" id="6118651at2759"/>
<proteinExistence type="predicted"/>
<dbReference type="AlphaFoldDB" id="A0A8M1K8U0"/>
<evidence type="ECO:0000313" key="2">
    <source>
        <dbReference type="RefSeq" id="XP_042560456.1"/>
    </source>
</evidence>
<dbReference type="PANTHER" id="PTHR28336">
    <property type="entry name" value="BA1-643"/>
    <property type="match status" value="1"/>
</dbReference>
<dbReference type="PANTHER" id="PTHR28336:SF4">
    <property type="entry name" value="DEATH DOMAIN-CONTAINING PROTEIN 1"/>
    <property type="match status" value="1"/>
</dbReference>
<organism evidence="1 2">
    <name type="scientific">Clupea harengus</name>
    <name type="common">Atlantic herring</name>
    <dbReference type="NCBI Taxonomy" id="7950"/>
    <lineage>
        <taxon>Eukaryota</taxon>
        <taxon>Metazoa</taxon>
        <taxon>Chordata</taxon>
        <taxon>Craniata</taxon>
        <taxon>Vertebrata</taxon>
        <taxon>Euteleostomi</taxon>
        <taxon>Actinopterygii</taxon>
        <taxon>Neopterygii</taxon>
        <taxon>Teleostei</taxon>
        <taxon>Clupei</taxon>
        <taxon>Clupeiformes</taxon>
        <taxon>Clupeoidei</taxon>
        <taxon>Clupeidae</taxon>
        <taxon>Clupea</taxon>
    </lineage>
</organism>
<evidence type="ECO:0000313" key="1">
    <source>
        <dbReference type="Proteomes" id="UP000515152"/>
    </source>
</evidence>
<keyword evidence="1" id="KW-1185">Reference proteome</keyword>
<accession>A0A8M1K8U0</accession>
<dbReference type="KEGG" id="char:122129801"/>
<dbReference type="RefSeq" id="XP_042560456.1">
    <property type="nucleotide sequence ID" value="XM_042704522.1"/>
</dbReference>
<dbReference type="GeneID" id="122129801"/>
<name>A0A8M1K8U0_CLUHA</name>